<comment type="caution">
    <text evidence="1">The sequence shown here is derived from an EMBL/GenBank/DDBJ whole genome shotgun (WGS) entry which is preliminary data.</text>
</comment>
<evidence type="ECO:0000313" key="1">
    <source>
        <dbReference type="EMBL" id="PXW79051.1"/>
    </source>
</evidence>
<dbReference type="Pfam" id="PF02482">
    <property type="entry name" value="Ribosomal_S30AE"/>
    <property type="match status" value="1"/>
</dbReference>
<evidence type="ECO:0000313" key="2">
    <source>
        <dbReference type="Proteomes" id="UP000248014"/>
    </source>
</evidence>
<reference evidence="1 2" key="1">
    <citation type="submission" date="2018-05" db="EMBL/GenBank/DDBJ databases">
        <title>Genomic Encyclopedia of Type Strains, Phase IV (KMG-IV): sequencing the most valuable type-strain genomes for metagenomic binning, comparative biology and taxonomic classification.</title>
        <authorList>
            <person name="Goeker M."/>
        </authorList>
    </citation>
    <scope>NUCLEOTIDE SEQUENCE [LARGE SCALE GENOMIC DNA]</scope>
    <source>
        <strain evidence="1 2">DSM 3183</strain>
    </source>
</reference>
<dbReference type="SUPFAM" id="SSF69754">
    <property type="entry name" value="Ribosome binding protein Y (YfiA homologue)"/>
    <property type="match status" value="1"/>
</dbReference>
<proteinExistence type="predicted"/>
<keyword evidence="1" id="KW-0687">Ribonucleoprotein</keyword>
<dbReference type="EMBL" id="QJJM01000001">
    <property type="protein sequence ID" value="PXW79051.1"/>
    <property type="molecule type" value="Genomic_DNA"/>
</dbReference>
<dbReference type="Gene3D" id="3.30.160.100">
    <property type="entry name" value="Ribosome hibernation promotion factor-like"/>
    <property type="match status" value="1"/>
</dbReference>
<name>A0A2V3VDZ9_9SPHN</name>
<keyword evidence="2" id="KW-1185">Reference proteome</keyword>
<dbReference type="Proteomes" id="UP000248014">
    <property type="component" value="Unassembled WGS sequence"/>
</dbReference>
<gene>
    <name evidence="1" type="ORF">C7451_101113</name>
</gene>
<keyword evidence="1" id="KW-0689">Ribosomal protein</keyword>
<dbReference type="AlphaFoldDB" id="A0A2V3VDZ9"/>
<accession>A0A2V3VDZ9</accession>
<dbReference type="RefSeq" id="WP_110297037.1">
    <property type="nucleotide sequence ID" value="NZ_QJJM01000001.1"/>
</dbReference>
<protein>
    <submittedName>
        <fullName evidence="1">Sigma 54 modulation/S30EA-like ribosomal protein</fullName>
    </submittedName>
</protein>
<dbReference type="InterPro" id="IPR036567">
    <property type="entry name" value="RHF-like"/>
</dbReference>
<dbReference type="OrthoDB" id="121633at2"/>
<sequence>MHIQFNTDNRITGDQSLAAQAEDIITSRLDRFSSRLTRVEVHLADVNGPKGGSDDIVCTLEARPEGGKPVTVKGNAGQVESAIRDASDKMQALLDTHFGKMRTH</sequence>
<dbReference type="InterPro" id="IPR003489">
    <property type="entry name" value="RHF/RaiA"/>
</dbReference>
<organism evidence="1 2">
    <name type="scientific">Blastomonas natatoria</name>
    <dbReference type="NCBI Taxonomy" id="34015"/>
    <lineage>
        <taxon>Bacteria</taxon>
        <taxon>Pseudomonadati</taxon>
        <taxon>Pseudomonadota</taxon>
        <taxon>Alphaproteobacteria</taxon>
        <taxon>Sphingomonadales</taxon>
        <taxon>Sphingomonadaceae</taxon>
        <taxon>Blastomonas</taxon>
    </lineage>
</organism>
<dbReference type="GO" id="GO:0005840">
    <property type="term" value="C:ribosome"/>
    <property type="evidence" value="ECO:0007669"/>
    <property type="project" value="UniProtKB-KW"/>
</dbReference>